<dbReference type="Pfam" id="PF02607">
    <property type="entry name" value="B12-binding_2"/>
    <property type="match status" value="1"/>
</dbReference>
<dbReference type="Pfam" id="PF13411">
    <property type="entry name" value="MerR_1"/>
    <property type="match status" value="1"/>
</dbReference>
<dbReference type="InterPro" id="IPR006158">
    <property type="entry name" value="Cobalamin-bd"/>
</dbReference>
<evidence type="ECO:0000313" key="3">
    <source>
        <dbReference type="EMBL" id="QPJ62257.1"/>
    </source>
</evidence>
<name>A0A7T0BXD7_9BACT</name>
<feature type="domain" description="B12-binding" evidence="2">
    <location>
        <begin position="186"/>
        <end position="301"/>
    </location>
</feature>
<sequence length="301" mass="34071">MQSTLTIGELAQMTGFTTHTLRVWEKRYGALDVLRLPSGHRRYPRSEVCRLRAVSQVLKQGHKPAKVSSSSLEELNQLLDVHPTQITASFLEQDFLEYLPEEPLTQEWLTATDYYDEVTLTKLLSREWRERGPLLFIEECLTPFLSAVGLRWEKGELAISQEHFASDCVNDFLSSKWRELNKENKGQPIILTTLPGEPHRCGLLMCAVVSAFAGKRVISLGVNTPTKEIVNTVKRSQAVALGISISSHYPKDRSLQFLTALMEDLPPTTKLVVGGEGKPVLPENIFTFNNWGNYFLWIKNL</sequence>
<dbReference type="EMBL" id="CP048685">
    <property type="protein sequence ID" value="QPJ62257.1"/>
    <property type="molecule type" value="Genomic_DNA"/>
</dbReference>
<dbReference type="InterPro" id="IPR036724">
    <property type="entry name" value="Cobalamin-bd_sf"/>
</dbReference>
<dbReference type="Gene3D" id="1.10.1660.10">
    <property type="match status" value="1"/>
</dbReference>
<dbReference type="InterPro" id="IPR009061">
    <property type="entry name" value="DNA-bd_dom_put_sf"/>
</dbReference>
<evidence type="ECO:0000259" key="1">
    <source>
        <dbReference type="PROSITE" id="PS50937"/>
    </source>
</evidence>
<dbReference type="KEGG" id="nli:G3M70_10390"/>
<dbReference type="PROSITE" id="PS50937">
    <property type="entry name" value="HTH_MERR_2"/>
    <property type="match status" value="1"/>
</dbReference>
<dbReference type="Gene3D" id="1.10.1240.10">
    <property type="entry name" value="Methionine synthase domain"/>
    <property type="match status" value="1"/>
</dbReference>
<dbReference type="Gene3D" id="3.40.50.280">
    <property type="entry name" value="Cobalamin-binding domain"/>
    <property type="match status" value="1"/>
</dbReference>
<accession>A0A7T0BXD7</accession>
<dbReference type="Proteomes" id="UP000594688">
    <property type="component" value="Chromosome"/>
</dbReference>
<reference evidence="3 4" key="1">
    <citation type="submission" date="2020-02" db="EMBL/GenBank/DDBJ databases">
        <title>Genomic and physiological characterization of two novel Nitrospinaceae genera.</title>
        <authorList>
            <person name="Mueller A.J."/>
            <person name="Jung M.-Y."/>
            <person name="Strachan C.R."/>
            <person name="Herbold C.W."/>
            <person name="Kirkegaard R.H."/>
            <person name="Daims H."/>
        </authorList>
    </citation>
    <scope>NUCLEOTIDE SEQUENCE [LARGE SCALE GENOMIC DNA]</scope>
    <source>
        <strain evidence="3">EB</strain>
    </source>
</reference>
<dbReference type="SUPFAM" id="SSF52242">
    <property type="entry name" value="Cobalamin (vitamin B12)-binding domain"/>
    <property type="match status" value="1"/>
</dbReference>
<dbReference type="InterPro" id="IPR000551">
    <property type="entry name" value="MerR-type_HTH_dom"/>
</dbReference>
<dbReference type="SUPFAM" id="SSF46955">
    <property type="entry name" value="Putative DNA-binding domain"/>
    <property type="match status" value="1"/>
</dbReference>
<dbReference type="GO" id="GO:0031419">
    <property type="term" value="F:cobalamin binding"/>
    <property type="evidence" value="ECO:0007669"/>
    <property type="project" value="InterPro"/>
</dbReference>
<dbReference type="GO" id="GO:0046872">
    <property type="term" value="F:metal ion binding"/>
    <property type="evidence" value="ECO:0007669"/>
    <property type="project" value="InterPro"/>
</dbReference>
<dbReference type="CDD" id="cd02065">
    <property type="entry name" value="B12-binding_like"/>
    <property type="match status" value="1"/>
</dbReference>
<dbReference type="GO" id="GO:0003677">
    <property type="term" value="F:DNA binding"/>
    <property type="evidence" value="ECO:0007669"/>
    <property type="project" value="InterPro"/>
</dbReference>
<dbReference type="GO" id="GO:0006355">
    <property type="term" value="P:regulation of DNA-templated transcription"/>
    <property type="evidence" value="ECO:0007669"/>
    <property type="project" value="InterPro"/>
</dbReference>
<dbReference type="AlphaFoldDB" id="A0A7T0BXD7"/>
<dbReference type="PROSITE" id="PS51332">
    <property type="entry name" value="B12_BINDING"/>
    <property type="match status" value="1"/>
</dbReference>
<gene>
    <name evidence="3" type="ORF">G3M70_10390</name>
</gene>
<protein>
    <submittedName>
        <fullName evidence="3">MerR family transcriptional regulator</fullName>
    </submittedName>
</protein>
<feature type="domain" description="HTH merR-type" evidence="1">
    <location>
        <begin position="4"/>
        <end position="81"/>
    </location>
</feature>
<evidence type="ECO:0000259" key="2">
    <source>
        <dbReference type="PROSITE" id="PS51332"/>
    </source>
</evidence>
<organism evidence="3 4">
    <name type="scientific">Candidatus Nitronauta litoralis</name>
    <dbReference type="NCBI Taxonomy" id="2705533"/>
    <lineage>
        <taxon>Bacteria</taxon>
        <taxon>Pseudomonadati</taxon>
        <taxon>Nitrospinota/Tectimicrobiota group</taxon>
        <taxon>Nitrospinota</taxon>
        <taxon>Nitrospinia</taxon>
        <taxon>Nitrospinales</taxon>
        <taxon>Nitrospinaceae</taxon>
        <taxon>Candidatus Nitronauta</taxon>
    </lineage>
</organism>
<dbReference type="InterPro" id="IPR003759">
    <property type="entry name" value="Cbl-bd_cap"/>
</dbReference>
<dbReference type="InterPro" id="IPR036594">
    <property type="entry name" value="Meth_synthase_dom"/>
</dbReference>
<dbReference type="CDD" id="cd01104">
    <property type="entry name" value="HTH_MlrA-CarA"/>
    <property type="match status" value="1"/>
</dbReference>
<proteinExistence type="predicted"/>
<evidence type="ECO:0000313" key="4">
    <source>
        <dbReference type="Proteomes" id="UP000594688"/>
    </source>
</evidence>
<dbReference type="SMART" id="SM00422">
    <property type="entry name" value="HTH_MERR"/>
    <property type="match status" value="1"/>
</dbReference>